<keyword evidence="1" id="KW-1133">Transmembrane helix</keyword>
<dbReference type="Gene3D" id="3.90.550.10">
    <property type="entry name" value="Spore Coat Polysaccharide Biosynthesis Protein SpsA, Chain A"/>
    <property type="match status" value="1"/>
</dbReference>
<dbReference type="AlphaFoldDB" id="A0A1M6TAU9"/>
<evidence type="ECO:0000313" key="4">
    <source>
        <dbReference type="Proteomes" id="UP000184130"/>
    </source>
</evidence>
<keyword evidence="1" id="KW-0812">Transmembrane</keyword>
<dbReference type="CDD" id="cd00761">
    <property type="entry name" value="Glyco_tranf_GTA_type"/>
    <property type="match status" value="1"/>
</dbReference>
<feature type="domain" description="Glycosyltransferase 2-like" evidence="2">
    <location>
        <begin position="6"/>
        <end position="138"/>
    </location>
</feature>
<keyword evidence="3" id="KW-0808">Transferase</keyword>
<name>A0A1M6TAU9_XYLRU</name>
<dbReference type="Proteomes" id="UP000184130">
    <property type="component" value="Unassembled WGS sequence"/>
</dbReference>
<gene>
    <name evidence="3" type="ORF">SAMN05216463_105120</name>
</gene>
<organism evidence="3 4">
    <name type="scientific">Xylanibacter ruminicola</name>
    <name type="common">Prevotella ruminicola</name>
    <dbReference type="NCBI Taxonomy" id="839"/>
    <lineage>
        <taxon>Bacteria</taxon>
        <taxon>Pseudomonadati</taxon>
        <taxon>Bacteroidota</taxon>
        <taxon>Bacteroidia</taxon>
        <taxon>Bacteroidales</taxon>
        <taxon>Prevotellaceae</taxon>
        <taxon>Xylanibacter</taxon>
    </lineage>
</organism>
<dbReference type="Pfam" id="PF00535">
    <property type="entry name" value="Glycos_transf_2"/>
    <property type="match status" value="1"/>
</dbReference>
<evidence type="ECO:0000313" key="3">
    <source>
        <dbReference type="EMBL" id="SHK54182.1"/>
    </source>
</evidence>
<dbReference type="SUPFAM" id="SSF53448">
    <property type="entry name" value="Nucleotide-diphospho-sugar transferases"/>
    <property type="match status" value="1"/>
</dbReference>
<dbReference type="EMBL" id="FRBD01000005">
    <property type="protein sequence ID" value="SHK54182.1"/>
    <property type="molecule type" value="Genomic_DNA"/>
</dbReference>
<dbReference type="GO" id="GO:0016758">
    <property type="term" value="F:hexosyltransferase activity"/>
    <property type="evidence" value="ECO:0007669"/>
    <property type="project" value="UniProtKB-ARBA"/>
</dbReference>
<proteinExistence type="predicted"/>
<dbReference type="InterPro" id="IPR029044">
    <property type="entry name" value="Nucleotide-diphossugar_trans"/>
</dbReference>
<dbReference type="RefSeq" id="WP_073206270.1">
    <property type="nucleotide sequence ID" value="NZ_FRBD01000005.1"/>
</dbReference>
<accession>A0A1M6TAU9</accession>
<keyword evidence="1" id="KW-0472">Membrane</keyword>
<protein>
    <submittedName>
        <fullName evidence="3">Glycosyl transferase family 2</fullName>
    </submittedName>
</protein>
<dbReference type="OrthoDB" id="1114838at2"/>
<reference evidence="3 4" key="1">
    <citation type="submission" date="2016-11" db="EMBL/GenBank/DDBJ databases">
        <authorList>
            <person name="Jaros S."/>
            <person name="Januszkiewicz K."/>
            <person name="Wedrychowicz H."/>
        </authorList>
    </citation>
    <scope>NUCLEOTIDE SEQUENCE [LARGE SCALE GENOMIC DNA]</scope>
    <source>
        <strain evidence="3 4">KHT3</strain>
    </source>
</reference>
<dbReference type="PANTHER" id="PTHR22916">
    <property type="entry name" value="GLYCOSYLTRANSFERASE"/>
    <property type="match status" value="1"/>
</dbReference>
<dbReference type="InterPro" id="IPR001173">
    <property type="entry name" value="Glyco_trans_2-like"/>
</dbReference>
<evidence type="ECO:0000259" key="2">
    <source>
        <dbReference type="Pfam" id="PF00535"/>
    </source>
</evidence>
<feature type="transmembrane region" description="Helical" evidence="1">
    <location>
        <begin position="314"/>
        <end position="335"/>
    </location>
</feature>
<sequence>MGYDVTIGIPVYKSVDYIRRALESALAQTYQSIEFLIIDDAGFDGSLDIIFEIEQKHPRGKDIRVIRHQENLGVSASRNQIIDEAQGEYLYFMDSDDTIAVNTIELLMQNIHQYNAEIVFGSYAKIELSGNIITYQYPSIKLLQEDELAGFAYRKYAGIQASACNYLVKLSVIQDNHHRFINASYWEDMVFTFDLVTMISRAVLLPDITYTYICHQNSLSRYQKRDVISKSEVCKNIKTIDYLKQTSSVLSNKAYYPNRCYNIVLADFYIACHILKKKDAIVPSISYEEIRQLMKHPATFRTIFLFRQSRLKNMMMYLISILPSTLCVVVIYCLGKIKKLI</sequence>
<evidence type="ECO:0000256" key="1">
    <source>
        <dbReference type="SAM" id="Phobius"/>
    </source>
</evidence>
<dbReference type="PANTHER" id="PTHR22916:SF3">
    <property type="entry name" value="UDP-GLCNAC:BETAGAL BETA-1,3-N-ACETYLGLUCOSAMINYLTRANSFERASE-LIKE PROTEIN 1"/>
    <property type="match status" value="1"/>
</dbReference>